<dbReference type="InterPro" id="IPR027417">
    <property type="entry name" value="P-loop_NTPase"/>
</dbReference>
<evidence type="ECO:0000256" key="8">
    <source>
        <dbReference type="ARBA" id="ARBA00049244"/>
    </source>
</evidence>
<evidence type="ECO:0000313" key="11">
    <source>
        <dbReference type="EMBL" id="MDG2990273.1"/>
    </source>
</evidence>
<evidence type="ECO:0000256" key="1">
    <source>
        <dbReference type="ARBA" id="ARBA00012417"/>
    </source>
</evidence>
<dbReference type="Gene3D" id="1.20.272.10">
    <property type="match status" value="1"/>
</dbReference>
<name>A0ABT6EYQ0_9SYNE</name>
<dbReference type="InterPro" id="IPR008921">
    <property type="entry name" value="DNA_pol3_clamp-load_cplx_C"/>
</dbReference>
<dbReference type="PANTHER" id="PTHR34388:SF1">
    <property type="entry name" value="DNA POLYMERASE III SUBUNIT DELTA"/>
    <property type="match status" value="1"/>
</dbReference>
<reference evidence="11" key="1">
    <citation type="journal article" date="2022" name="Genome Biol. Evol.">
        <title>A New Gene Family Diagnostic for Intracellular Biomineralization of Amorphous Ca Carbonates by Cyanobacteria.</title>
        <authorList>
            <person name="Benzerara K."/>
            <person name="Duprat E."/>
            <person name="Bitard-Feildel T."/>
            <person name="Caumes G."/>
            <person name="Cassier-Chauvat C."/>
            <person name="Chauvat F."/>
            <person name="Dezi M."/>
            <person name="Diop S.I."/>
            <person name="Gaschignard G."/>
            <person name="Gorgen S."/>
            <person name="Gugger M."/>
            <person name="Lopez-Garcia P."/>
            <person name="Millet M."/>
            <person name="Skouri-Panet F."/>
            <person name="Moreira D."/>
            <person name="Callebaut I."/>
        </authorList>
    </citation>
    <scope>NUCLEOTIDE SEQUENCE</scope>
    <source>
        <strain evidence="11">G9</strain>
    </source>
</reference>
<reference evidence="11" key="2">
    <citation type="submission" date="2022-01" db="EMBL/GenBank/DDBJ databases">
        <authorList>
            <person name="Zivanovic Y."/>
            <person name="Moreira D."/>
            <person name="Lopez-Garcia P."/>
        </authorList>
    </citation>
    <scope>NUCLEOTIDE SEQUENCE</scope>
    <source>
        <strain evidence="11">G9</strain>
    </source>
</reference>
<keyword evidence="6" id="KW-0239">DNA-directed DNA polymerase</keyword>
<comment type="caution">
    <text evidence="11">The sequence shown here is derived from an EMBL/GenBank/DDBJ whole genome shotgun (WGS) entry which is preliminary data.</text>
</comment>
<evidence type="ECO:0000256" key="4">
    <source>
        <dbReference type="ARBA" id="ARBA00022695"/>
    </source>
</evidence>
<dbReference type="Pfam" id="PF21694">
    <property type="entry name" value="DNA_pol3_delta_C"/>
    <property type="match status" value="1"/>
</dbReference>
<keyword evidence="4 11" id="KW-0548">Nucleotidyltransferase</keyword>
<proteinExistence type="inferred from homology"/>
<dbReference type="InterPro" id="IPR005790">
    <property type="entry name" value="DNA_polIII_delta"/>
</dbReference>
<dbReference type="Gene3D" id="1.10.8.60">
    <property type="match status" value="1"/>
</dbReference>
<dbReference type="PANTHER" id="PTHR34388">
    <property type="entry name" value="DNA POLYMERASE III SUBUNIT DELTA"/>
    <property type="match status" value="1"/>
</dbReference>
<dbReference type="NCBIfam" id="TIGR01128">
    <property type="entry name" value="holA"/>
    <property type="match status" value="1"/>
</dbReference>
<dbReference type="Proteomes" id="UP001154265">
    <property type="component" value="Unassembled WGS sequence"/>
</dbReference>
<dbReference type="RefSeq" id="WP_277866186.1">
    <property type="nucleotide sequence ID" value="NZ_JAKKUT010000002.1"/>
</dbReference>
<comment type="catalytic activity">
    <reaction evidence="8">
        <text>DNA(n) + a 2'-deoxyribonucleoside 5'-triphosphate = DNA(n+1) + diphosphate</text>
        <dbReference type="Rhea" id="RHEA:22508"/>
        <dbReference type="Rhea" id="RHEA-COMP:17339"/>
        <dbReference type="Rhea" id="RHEA-COMP:17340"/>
        <dbReference type="ChEBI" id="CHEBI:33019"/>
        <dbReference type="ChEBI" id="CHEBI:61560"/>
        <dbReference type="ChEBI" id="CHEBI:173112"/>
        <dbReference type="EC" id="2.7.7.7"/>
    </reaction>
</comment>
<evidence type="ECO:0000259" key="10">
    <source>
        <dbReference type="Pfam" id="PF21694"/>
    </source>
</evidence>
<protein>
    <recommendedName>
        <fullName evidence="2">DNA polymerase III subunit delta</fullName>
        <ecNumber evidence="1">2.7.7.7</ecNumber>
    </recommendedName>
</protein>
<evidence type="ECO:0000256" key="7">
    <source>
        <dbReference type="ARBA" id="ARBA00034754"/>
    </source>
</evidence>
<evidence type="ECO:0000256" key="2">
    <source>
        <dbReference type="ARBA" id="ARBA00017703"/>
    </source>
</evidence>
<sequence>MGIYFYWGEDSFRLQQAVQALRDRLLDQAWVSFNYEKLPGDQTESTQQALSQVLTLPFGGGDRLVWLANTHLGQRCSADLLEELSLTLPHIPPECHLLLTSSQKPDGRSKVVKLLQKHGQFQEFSPIPPWKTEELETAVVQAAKTLGVNLSAAAVELLAEAVGNDTRQLHNELEKLRLYAGSTTIQPEQVAALVTVTTQNSLRLASTILAGDRGTALELLSDLLRQNEPPLRLMATLTRQFRTWLWVKLLTSDRERDNTVIARLADVGNPKRIYFIQKEIKNTPLAALKACLPTLLNIESQLKQGRDAEQTLTTGIIRLCLDCSS</sequence>
<evidence type="ECO:0000256" key="6">
    <source>
        <dbReference type="ARBA" id="ARBA00022932"/>
    </source>
</evidence>
<feature type="domain" description="DNA polymerase III delta N-terminal" evidence="9">
    <location>
        <begin position="4"/>
        <end position="120"/>
    </location>
</feature>
<evidence type="ECO:0000313" key="12">
    <source>
        <dbReference type="Proteomes" id="UP001154265"/>
    </source>
</evidence>
<keyword evidence="5" id="KW-0235">DNA replication</keyword>
<dbReference type="Pfam" id="PF06144">
    <property type="entry name" value="DNA_pol3_delta"/>
    <property type="match status" value="1"/>
</dbReference>
<gene>
    <name evidence="11" type="primary">holA</name>
    <name evidence="11" type="ORF">L3556_04885</name>
</gene>
<evidence type="ECO:0000259" key="9">
    <source>
        <dbReference type="Pfam" id="PF06144"/>
    </source>
</evidence>
<feature type="domain" description="DNA polymerase III delta subunit-like C-terminal" evidence="10">
    <location>
        <begin position="199"/>
        <end position="312"/>
    </location>
</feature>
<dbReference type="EC" id="2.7.7.7" evidence="1"/>
<dbReference type="InterPro" id="IPR010372">
    <property type="entry name" value="DNA_pol3_delta_N"/>
</dbReference>
<dbReference type="EMBL" id="JAKKUT010000002">
    <property type="protein sequence ID" value="MDG2990273.1"/>
    <property type="molecule type" value="Genomic_DNA"/>
</dbReference>
<dbReference type="InterPro" id="IPR048466">
    <property type="entry name" value="DNA_pol3_delta-like_C"/>
</dbReference>
<organism evidence="11 12">
    <name type="scientific">Candidatus Synechococcus calcipolaris G9</name>
    <dbReference type="NCBI Taxonomy" id="1497997"/>
    <lineage>
        <taxon>Bacteria</taxon>
        <taxon>Bacillati</taxon>
        <taxon>Cyanobacteriota</taxon>
        <taxon>Cyanophyceae</taxon>
        <taxon>Synechococcales</taxon>
        <taxon>Synechococcaceae</taxon>
        <taxon>Synechococcus</taxon>
    </lineage>
</organism>
<accession>A0ABT6EYQ0</accession>
<keyword evidence="12" id="KW-1185">Reference proteome</keyword>
<dbReference type="SUPFAM" id="SSF52540">
    <property type="entry name" value="P-loop containing nucleoside triphosphate hydrolases"/>
    <property type="match status" value="1"/>
</dbReference>
<evidence type="ECO:0000256" key="3">
    <source>
        <dbReference type="ARBA" id="ARBA00022679"/>
    </source>
</evidence>
<keyword evidence="3 11" id="KW-0808">Transferase</keyword>
<dbReference type="GO" id="GO:0003887">
    <property type="term" value="F:DNA-directed DNA polymerase activity"/>
    <property type="evidence" value="ECO:0007669"/>
    <property type="project" value="UniProtKB-EC"/>
</dbReference>
<evidence type="ECO:0000256" key="5">
    <source>
        <dbReference type="ARBA" id="ARBA00022705"/>
    </source>
</evidence>
<dbReference type="SUPFAM" id="SSF48019">
    <property type="entry name" value="post-AAA+ oligomerization domain-like"/>
    <property type="match status" value="1"/>
</dbReference>
<dbReference type="Gene3D" id="3.40.50.300">
    <property type="entry name" value="P-loop containing nucleotide triphosphate hydrolases"/>
    <property type="match status" value="1"/>
</dbReference>
<comment type="similarity">
    <text evidence="7">Belongs to the DNA polymerase HolA subunit family.</text>
</comment>